<keyword evidence="1" id="KW-1133">Transmembrane helix</keyword>
<dbReference type="Proteomes" id="UP001190700">
    <property type="component" value="Unassembled WGS sequence"/>
</dbReference>
<name>A0AAE0G7R4_9CHLO</name>
<reference evidence="2 3" key="1">
    <citation type="journal article" date="2015" name="Genome Biol. Evol.">
        <title>Comparative Genomics of a Bacterivorous Green Alga Reveals Evolutionary Causalities and Consequences of Phago-Mixotrophic Mode of Nutrition.</title>
        <authorList>
            <person name="Burns J.A."/>
            <person name="Paasch A."/>
            <person name="Narechania A."/>
            <person name="Kim E."/>
        </authorList>
    </citation>
    <scope>NUCLEOTIDE SEQUENCE [LARGE SCALE GENOMIC DNA]</scope>
    <source>
        <strain evidence="2 3">PLY_AMNH</strain>
    </source>
</reference>
<keyword evidence="1" id="KW-0812">Transmembrane</keyword>
<gene>
    <name evidence="2" type="ORF">CYMTET_18639</name>
</gene>
<dbReference type="AlphaFoldDB" id="A0AAE0G7R4"/>
<accession>A0AAE0G7R4</accession>
<feature type="transmembrane region" description="Helical" evidence="1">
    <location>
        <begin position="68"/>
        <end position="86"/>
    </location>
</feature>
<comment type="caution">
    <text evidence="2">The sequence shown here is derived from an EMBL/GenBank/DDBJ whole genome shotgun (WGS) entry which is preliminary data.</text>
</comment>
<dbReference type="EMBL" id="LGRX02008648">
    <property type="protein sequence ID" value="KAK3273101.1"/>
    <property type="molecule type" value="Genomic_DNA"/>
</dbReference>
<sequence length="189" mass="21520">MLVRLRLLSAADLSVATNGVRWHALLIGLGGTSRFLLIGYRFPIQHFRCAAPDLHPADNLQYMDCKALLCYALSSMVAPMFVIHLVNKKNMLHFQITFDRAKHRQCQESGRVILDRVVATEVPWSDASIREILCIHIVIPFRKLCTSSMQSARDLLYGLKVSHWWTRGTRTTAGYMFVTKWSRPTACLS</sequence>
<keyword evidence="3" id="KW-1185">Reference proteome</keyword>
<evidence type="ECO:0000256" key="1">
    <source>
        <dbReference type="SAM" id="Phobius"/>
    </source>
</evidence>
<evidence type="ECO:0000313" key="3">
    <source>
        <dbReference type="Proteomes" id="UP001190700"/>
    </source>
</evidence>
<proteinExistence type="predicted"/>
<organism evidence="2 3">
    <name type="scientific">Cymbomonas tetramitiformis</name>
    <dbReference type="NCBI Taxonomy" id="36881"/>
    <lineage>
        <taxon>Eukaryota</taxon>
        <taxon>Viridiplantae</taxon>
        <taxon>Chlorophyta</taxon>
        <taxon>Pyramimonadophyceae</taxon>
        <taxon>Pyramimonadales</taxon>
        <taxon>Pyramimonadaceae</taxon>
        <taxon>Cymbomonas</taxon>
    </lineage>
</organism>
<feature type="transmembrane region" description="Helical" evidence="1">
    <location>
        <begin position="20"/>
        <end position="38"/>
    </location>
</feature>
<keyword evidence="1" id="KW-0472">Membrane</keyword>
<evidence type="ECO:0000313" key="2">
    <source>
        <dbReference type="EMBL" id="KAK3273101.1"/>
    </source>
</evidence>
<protein>
    <submittedName>
        <fullName evidence="2">Uncharacterized protein</fullName>
    </submittedName>
</protein>